<feature type="active site" description="Proton donor" evidence="3">
    <location>
        <position position="155"/>
    </location>
</feature>
<organism evidence="7 8">
    <name type="scientific">Campylobacter majalis</name>
    <dbReference type="NCBI Taxonomy" id="2790656"/>
    <lineage>
        <taxon>Bacteria</taxon>
        <taxon>Pseudomonadati</taxon>
        <taxon>Campylobacterota</taxon>
        <taxon>Epsilonproteobacteria</taxon>
        <taxon>Campylobacterales</taxon>
        <taxon>Campylobacteraceae</taxon>
        <taxon>Campylobacter</taxon>
    </lineage>
</organism>
<dbReference type="PANTHER" id="PTHR14359">
    <property type="entry name" value="HOMO-OLIGOMERIC FLAVIN CONTAINING CYS DECARBOXYLASE FAMILY"/>
    <property type="match status" value="1"/>
</dbReference>
<dbReference type="EC" id="4.1.1.36" evidence="3"/>
<feature type="binding site" evidence="3">
    <location>
        <position position="283"/>
    </location>
    <ligand>
        <name>CTP</name>
        <dbReference type="ChEBI" id="CHEBI:37563"/>
    </ligand>
</feature>
<comment type="function">
    <text evidence="4">Catalyzes two steps in the biosynthesis of coenzyme A. In the first step cysteine is conjugated to 4'-phosphopantothenate to form 4-phosphopantothenoylcysteine, in the latter compound is decarboxylated to form 4'-phosphopantotheine.</text>
</comment>
<feature type="region of interest" description="Phosphopantothenoylcysteine decarboxylase" evidence="3">
    <location>
        <begin position="1"/>
        <end position="186"/>
    </location>
</feature>
<keyword evidence="1 3" id="KW-0210">Decarboxylase</keyword>
<evidence type="ECO:0000256" key="2">
    <source>
        <dbReference type="ARBA" id="ARBA00023239"/>
    </source>
</evidence>
<comment type="similarity">
    <text evidence="3 4">In the C-terminal section; belongs to the PPC synthetase family.</text>
</comment>
<feature type="domain" description="DNA/pantothenate metabolism flavoprotein C-terminal" evidence="6">
    <location>
        <begin position="183"/>
        <end position="385"/>
    </location>
</feature>
<dbReference type="SUPFAM" id="SSF102645">
    <property type="entry name" value="CoaB-like"/>
    <property type="match status" value="1"/>
</dbReference>
<evidence type="ECO:0000256" key="3">
    <source>
        <dbReference type="HAMAP-Rule" id="MF_02225"/>
    </source>
</evidence>
<dbReference type="EC" id="6.3.2.5" evidence="3"/>
<protein>
    <recommendedName>
        <fullName evidence="3">Coenzyme A biosynthesis bifunctional protein CoaBC</fullName>
    </recommendedName>
    <alternativeName>
        <fullName evidence="3">DNA/pantothenate metabolism flavoprotein</fullName>
    </alternativeName>
    <alternativeName>
        <fullName evidence="3">Phosphopantothenoylcysteine synthetase/decarboxylase</fullName>
        <shortName evidence="3">PPCS-PPCDC</shortName>
    </alternativeName>
    <domain>
        <recommendedName>
            <fullName evidence="3">Phosphopantothenoylcysteine decarboxylase</fullName>
            <shortName evidence="3">PPC decarboxylase</shortName>
            <shortName evidence="3">PPC-DC</shortName>
            <ecNumber evidence="3">4.1.1.36</ecNumber>
        </recommendedName>
        <alternativeName>
            <fullName evidence="3">CoaC</fullName>
        </alternativeName>
    </domain>
    <domain>
        <recommendedName>
            <fullName evidence="3">Phosphopantothenate--cysteine ligase</fullName>
            <ecNumber evidence="3">6.3.2.5</ecNumber>
        </recommendedName>
        <alternativeName>
            <fullName evidence="3">CoaB</fullName>
        </alternativeName>
        <alternativeName>
            <fullName evidence="3">Phosphopantothenoylcysteine synthetase</fullName>
            <shortName evidence="3">PPC synthetase</shortName>
            <shortName evidence="3">PPC-S</shortName>
        </alternativeName>
    </domain>
</protein>
<dbReference type="NCBIfam" id="TIGR00521">
    <property type="entry name" value="coaBC_dfp"/>
    <property type="match status" value="1"/>
</dbReference>
<sequence length="390" mass="42690">MLKDKKILLAVCGSVSFYKAYEILSHLKKLGADVRVMLSDGALKFTNPLSFEALTNHEILSSVNEKWQEKLSHIEYAKCDLVLIAPASANTINKYANGIADTVFLQTLIASDAPVIIAPAANNKMLEHFTTQKSIEILKQNGVSVIEPLTKILACGDLGKGALAEPKRIIYEVKKALSKQTLIGKKVVITGGGTTEKIDDVRAITNHSSGKMSKALADAFYYAGADVTLLSHVSYEALPYPCHNFHDTKDLLDLCKQKCKDADLLIMSAAVSDYVSANDFNGKLKKSDLGEKWGLWLVKNIDILSELKAYKCKKIGFKLETDKNTAISDAKATLNNKNLDAICLNIMSDSVIFGADMNEITFITKNSQTLLSHDTKENLAKKIVELSGNL</sequence>
<dbReference type="HAMAP" id="MF_02225">
    <property type="entry name" value="CoaBC"/>
    <property type="match status" value="1"/>
</dbReference>
<keyword evidence="3" id="KW-0460">Magnesium</keyword>
<dbReference type="InterPro" id="IPR003382">
    <property type="entry name" value="Flavoprotein"/>
</dbReference>
<dbReference type="EMBL" id="CAJHOF010000013">
    <property type="protein sequence ID" value="CAD7289205.1"/>
    <property type="molecule type" value="Genomic_DNA"/>
</dbReference>
<accession>A0ABM8Q8A6</accession>
<reference evidence="7 8" key="1">
    <citation type="submission" date="2020-11" db="EMBL/GenBank/DDBJ databases">
        <authorList>
            <person name="Peeters C."/>
        </authorList>
    </citation>
    <scope>NUCLEOTIDE SEQUENCE [LARGE SCALE GENOMIC DNA]</scope>
    <source>
        <strain evidence="7 8">LMG 7974</strain>
    </source>
</reference>
<evidence type="ECO:0000259" key="5">
    <source>
        <dbReference type="Pfam" id="PF02441"/>
    </source>
</evidence>
<dbReference type="Proteomes" id="UP000789803">
    <property type="component" value="Unassembled WGS sequence"/>
</dbReference>
<keyword evidence="3" id="KW-0511">Multifunctional enzyme</keyword>
<keyword evidence="3 4" id="KW-0285">Flavoprotein</keyword>
<feature type="binding site" evidence="3">
    <location>
        <position position="317"/>
    </location>
    <ligand>
        <name>CTP</name>
        <dbReference type="ChEBI" id="CHEBI:37563"/>
    </ligand>
</feature>
<evidence type="ECO:0000313" key="7">
    <source>
        <dbReference type="EMBL" id="CAD7289205.1"/>
    </source>
</evidence>
<dbReference type="PANTHER" id="PTHR14359:SF6">
    <property type="entry name" value="PHOSPHOPANTOTHENOYLCYSTEINE DECARBOXYLASE"/>
    <property type="match status" value="1"/>
</dbReference>
<keyword evidence="3" id="KW-0479">Metal-binding</keyword>
<dbReference type="RefSeq" id="WP_229933192.1">
    <property type="nucleotide sequence ID" value="NZ_CAJHOF010000013.1"/>
</dbReference>
<comment type="function">
    <text evidence="3">Catalyzes two sequential steps in the biosynthesis of coenzyme A. In the first step cysteine is conjugated to 4'-phosphopantothenate to form 4-phosphopantothenoylcysteine. In the second step the latter compound is decarboxylated to form 4'-phosphopantotheine.</text>
</comment>
<dbReference type="InterPro" id="IPR007085">
    <property type="entry name" value="DNA/pantothenate-metab_flavo_C"/>
</dbReference>
<feature type="binding site" evidence="3">
    <location>
        <position position="273"/>
    </location>
    <ligand>
        <name>CTP</name>
        <dbReference type="ChEBI" id="CHEBI:37563"/>
    </ligand>
</feature>
<evidence type="ECO:0000256" key="1">
    <source>
        <dbReference type="ARBA" id="ARBA00022793"/>
    </source>
</evidence>
<comment type="cofactor">
    <cofactor evidence="3">
        <name>Mg(2+)</name>
        <dbReference type="ChEBI" id="CHEBI:18420"/>
    </cofactor>
</comment>
<dbReference type="Pfam" id="PF02441">
    <property type="entry name" value="Flavoprotein"/>
    <property type="match status" value="1"/>
</dbReference>
<dbReference type="Pfam" id="PF04127">
    <property type="entry name" value="DFP"/>
    <property type="match status" value="1"/>
</dbReference>
<comment type="pathway">
    <text evidence="3 4">Cofactor biosynthesis; coenzyme A biosynthesis; CoA from (R)-pantothenate: step 3/5.</text>
</comment>
<keyword evidence="8" id="KW-1185">Reference proteome</keyword>
<keyword evidence="2 3" id="KW-0456">Lyase</keyword>
<comment type="pathway">
    <text evidence="3 4">Cofactor biosynthesis; coenzyme A biosynthesis; CoA from (R)-pantothenate: step 2/5.</text>
</comment>
<comment type="caution">
    <text evidence="7">The sequence shown here is derived from an EMBL/GenBank/DDBJ whole genome shotgun (WGS) entry which is preliminary data.</text>
</comment>
<keyword evidence="3 4" id="KW-0288">FMN</keyword>
<dbReference type="SUPFAM" id="SSF52507">
    <property type="entry name" value="Homo-oligomeric flavin-containing Cys decarboxylases, HFCD"/>
    <property type="match status" value="1"/>
</dbReference>
<dbReference type="Gene3D" id="3.40.50.10300">
    <property type="entry name" value="CoaB-like"/>
    <property type="match status" value="1"/>
</dbReference>
<comment type="caution">
    <text evidence="3">Lacks conserved residue(s) required for the propagation of feature annotation.</text>
</comment>
<name>A0ABM8Q8A6_9BACT</name>
<feature type="binding site" evidence="3">
    <location>
        <position position="337"/>
    </location>
    <ligand>
        <name>CTP</name>
        <dbReference type="ChEBI" id="CHEBI:37563"/>
    </ligand>
</feature>
<dbReference type="InterPro" id="IPR036551">
    <property type="entry name" value="Flavin_trans-like"/>
</dbReference>
<comment type="cofactor">
    <cofactor evidence="3">
        <name>FMN</name>
        <dbReference type="ChEBI" id="CHEBI:58210"/>
    </cofactor>
    <text evidence="3">Binds 1 FMN per subunit.</text>
</comment>
<dbReference type="InterPro" id="IPR035929">
    <property type="entry name" value="CoaB-like_sf"/>
</dbReference>
<evidence type="ECO:0000259" key="6">
    <source>
        <dbReference type="Pfam" id="PF04127"/>
    </source>
</evidence>
<evidence type="ECO:0000256" key="4">
    <source>
        <dbReference type="RuleBase" id="RU364078"/>
    </source>
</evidence>
<proteinExistence type="inferred from homology"/>
<keyword evidence="3 4" id="KW-0436">Ligase</keyword>
<comment type="catalytic activity">
    <reaction evidence="3 4">
        <text>(R)-4'-phosphopantothenate + L-cysteine + CTP = N-[(R)-4-phosphopantothenoyl]-L-cysteine + CMP + diphosphate + H(+)</text>
        <dbReference type="Rhea" id="RHEA:19397"/>
        <dbReference type="ChEBI" id="CHEBI:10986"/>
        <dbReference type="ChEBI" id="CHEBI:15378"/>
        <dbReference type="ChEBI" id="CHEBI:33019"/>
        <dbReference type="ChEBI" id="CHEBI:35235"/>
        <dbReference type="ChEBI" id="CHEBI:37563"/>
        <dbReference type="ChEBI" id="CHEBI:59458"/>
        <dbReference type="ChEBI" id="CHEBI:60377"/>
        <dbReference type="EC" id="6.3.2.5"/>
    </reaction>
</comment>
<comment type="catalytic activity">
    <reaction evidence="3 4">
        <text>N-[(R)-4-phosphopantothenoyl]-L-cysteine + H(+) = (R)-4'-phosphopantetheine + CO2</text>
        <dbReference type="Rhea" id="RHEA:16793"/>
        <dbReference type="ChEBI" id="CHEBI:15378"/>
        <dbReference type="ChEBI" id="CHEBI:16526"/>
        <dbReference type="ChEBI" id="CHEBI:59458"/>
        <dbReference type="ChEBI" id="CHEBI:61723"/>
        <dbReference type="EC" id="4.1.1.36"/>
    </reaction>
</comment>
<feature type="domain" description="Flavoprotein" evidence="5">
    <location>
        <begin position="5"/>
        <end position="174"/>
    </location>
</feature>
<evidence type="ECO:0000313" key="8">
    <source>
        <dbReference type="Proteomes" id="UP000789803"/>
    </source>
</evidence>
<comment type="similarity">
    <text evidence="3 4">In the N-terminal section; belongs to the HFCD (homo-oligomeric flavin containing Cys decarboxylase) superfamily.</text>
</comment>
<dbReference type="InterPro" id="IPR005252">
    <property type="entry name" value="CoaBC"/>
</dbReference>
<gene>
    <name evidence="3 7" type="primary">coaBC</name>
    <name evidence="7" type="ORF">LMG7974_01405</name>
</gene>
<dbReference type="Gene3D" id="3.40.50.1950">
    <property type="entry name" value="Flavin prenyltransferase-like"/>
    <property type="match status" value="1"/>
</dbReference>
<feature type="region of interest" description="Phosphopantothenate--cysteine ligase" evidence="3">
    <location>
        <begin position="187"/>
        <end position="390"/>
    </location>
</feature>